<comment type="caution">
    <text evidence="3">The sequence shown here is derived from an EMBL/GenBank/DDBJ whole genome shotgun (WGS) entry which is preliminary data.</text>
</comment>
<feature type="region of interest" description="Disordered" evidence="1">
    <location>
        <begin position="1"/>
        <end position="39"/>
    </location>
</feature>
<evidence type="ECO:0000256" key="1">
    <source>
        <dbReference type="SAM" id="MobiDB-lite"/>
    </source>
</evidence>
<keyword evidence="2" id="KW-1133">Transmembrane helix</keyword>
<evidence type="ECO:0000256" key="2">
    <source>
        <dbReference type="SAM" id="Phobius"/>
    </source>
</evidence>
<dbReference type="EMBL" id="LJIJ01000146">
    <property type="protein sequence ID" value="ODN01590.1"/>
    <property type="molecule type" value="Genomic_DNA"/>
</dbReference>
<evidence type="ECO:0000313" key="4">
    <source>
        <dbReference type="Proteomes" id="UP000094527"/>
    </source>
</evidence>
<accession>A0A1D2N8J1</accession>
<dbReference type="AlphaFoldDB" id="A0A1D2N8J1"/>
<keyword evidence="4" id="KW-1185">Reference proteome</keyword>
<feature type="transmembrane region" description="Helical" evidence="2">
    <location>
        <begin position="59"/>
        <end position="75"/>
    </location>
</feature>
<evidence type="ECO:0000313" key="3">
    <source>
        <dbReference type="EMBL" id="ODN01590.1"/>
    </source>
</evidence>
<gene>
    <name evidence="3" type="ORF">Ocin01_05069</name>
</gene>
<keyword evidence="2" id="KW-0812">Transmembrane</keyword>
<organism evidence="3 4">
    <name type="scientific">Orchesella cincta</name>
    <name type="common">Springtail</name>
    <name type="synonym">Podura cincta</name>
    <dbReference type="NCBI Taxonomy" id="48709"/>
    <lineage>
        <taxon>Eukaryota</taxon>
        <taxon>Metazoa</taxon>
        <taxon>Ecdysozoa</taxon>
        <taxon>Arthropoda</taxon>
        <taxon>Hexapoda</taxon>
        <taxon>Collembola</taxon>
        <taxon>Entomobryomorpha</taxon>
        <taxon>Entomobryoidea</taxon>
        <taxon>Orchesellidae</taxon>
        <taxon>Orchesellinae</taxon>
        <taxon>Orchesella</taxon>
    </lineage>
</organism>
<feature type="compositionally biased region" description="Polar residues" evidence="1">
    <location>
        <begin position="1"/>
        <end position="16"/>
    </location>
</feature>
<keyword evidence="2" id="KW-0472">Membrane</keyword>
<dbReference type="Proteomes" id="UP000094527">
    <property type="component" value="Unassembled WGS sequence"/>
</dbReference>
<proteinExistence type="predicted"/>
<sequence length="129" mass="14299">MSGSSVNEQPPVQSLSLVREPVSRPPIPSSHFLSAGSSAETVTSGQIIERRHYLLQHKPLAIAIFSFVILISIVIRQNRMKTPSGTVWIPRANTGNAPTRHFQPLKGYVPDCDGLVIFREQLQKRSLTN</sequence>
<reference evidence="3 4" key="1">
    <citation type="journal article" date="2016" name="Genome Biol. Evol.">
        <title>Gene Family Evolution Reflects Adaptation to Soil Environmental Stressors in the Genome of the Collembolan Orchesella cincta.</title>
        <authorList>
            <person name="Faddeeva-Vakhrusheva A."/>
            <person name="Derks M.F."/>
            <person name="Anvar S.Y."/>
            <person name="Agamennone V."/>
            <person name="Suring W."/>
            <person name="Smit S."/>
            <person name="van Straalen N.M."/>
            <person name="Roelofs D."/>
        </authorList>
    </citation>
    <scope>NUCLEOTIDE SEQUENCE [LARGE SCALE GENOMIC DNA]</scope>
    <source>
        <tissue evidence="3">Mixed pool</tissue>
    </source>
</reference>
<name>A0A1D2N8J1_ORCCI</name>
<protein>
    <submittedName>
        <fullName evidence="3">Uncharacterized protein</fullName>
    </submittedName>
</protein>